<protein>
    <recommendedName>
        <fullName evidence="1">HAT C-terminal dimerisation domain-containing protein</fullName>
    </recommendedName>
</protein>
<evidence type="ECO:0000313" key="2">
    <source>
        <dbReference type="EMBL" id="KAJ8912516.1"/>
    </source>
</evidence>
<proteinExistence type="predicted"/>
<accession>A0AAV8VET6</accession>
<dbReference type="AlphaFoldDB" id="A0AAV8VET6"/>
<dbReference type="InterPro" id="IPR012337">
    <property type="entry name" value="RNaseH-like_sf"/>
</dbReference>
<dbReference type="InterPro" id="IPR008906">
    <property type="entry name" value="HATC_C_dom"/>
</dbReference>
<sequence length="616" mass="70769">MEAELALSVGSGVPHKARCTSCKTEFKAETTVIKNHSRSIKHIRSVSTINDCTQPKISSAFENSCSNVQERTKSFEIWLATFLAEHNVAFNSIDDLVAGLKLHLNDSVVQSMKLGRTKATAIINNVVGKVHKVEIEEDLRNGKFSLLIDESTDRGTIKSVCICVRYNVGHSVKTKLLSLVDIFDKNDFDSANEGATAQRLYDCVMKVIKDANINEKNLIGFASDGCNTMMGVNNSFSRIMILKCICHSLHICASKACEELPRMCEDLARDVYAYFKNSSKRQCQFIEFQIFCDAKVHRILRPSQTRWLSLLSVVNRIVEQWDALKLFFNSQWHEHKTLASEHISIALNNPLIKLYYLFLQWVLPKIVQLNELFQSEKVIITDLYTNMKRMYVDLLRIGVMQYMSNANLSKEATSDFFERCRRFLICLCGEIKRRFDFNDKILSNISIFNPKYGQSANSVSLFSLLKETVRLTDDMDIQVIDDEYRMFNRDKNDLPDYIKSICEVDTYWIEVGKLQNFDQSFRYKNLSTYVLRLLVLPHSNAACERVFSKVNLVKTDIRNKLKTNTISNILLASQKVKDMGGCHRFKPDDLISYMTKDNLYNNNNSEEMIDVAPFFE</sequence>
<gene>
    <name evidence="2" type="ORF">NQ315_015600</name>
</gene>
<evidence type="ECO:0000313" key="3">
    <source>
        <dbReference type="Proteomes" id="UP001159042"/>
    </source>
</evidence>
<dbReference type="PANTHER" id="PTHR37162">
    <property type="entry name" value="HAT FAMILY DIMERISATION DOMAINCONTAINING PROTEIN-RELATED"/>
    <property type="match status" value="1"/>
</dbReference>
<dbReference type="PANTHER" id="PTHR37162:SF1">
    <property type="entry name" value="BED-TYPE DOMAIN-CONTAINING PROTEIN"/>
    <property type="match status" value="1"/>
</dbReference>
<dbReference type="SUPFAM" id="SSF53098">
    <property type="entry name" value="Ribonuclease H-like"/>
    <property type="match status" value="1"/>
</dbReference>
<reference evidence="2 3" key="1">
    <citation type="journal article" date="2023" name="Insect Mol. Biol.">
        <title>Genome sequencing provides insights into the evolution of gene families encoding plant cell wall-degrading enzymes in longhorned beetles.</title>
        <authorList>
            <person name="Shin N.R."/>
            <person name="Okamura Y."/>
            <person name="Kirsch R."/>
            <person name="Pauchet Y."/>
        </authorList>
    </citation>
    <scope>NUCLEOTIDE SEQUENCE [LARGE SCALE GENOMIC DNA]</scope>
    <source>
        <strain evidence="2">EAD_L_NR</strain>
    </source>
</reference>
<evidence type="ECO:0000259" key="1">
    <source>
        <dbReference type="Pfam" id="PF05699"/>
    </source>
</evidence>
<dbReference type="Pfam" id="PF05699">
    <property type="entry name" value="Dimer_Tnp_hAT"/>
    <property type="match status" value="1"/>
</dbReference>
<dbReference type="EMBL" id="JANEYG010000123">
    <property type="protein sequence ID" value="KAJ8912516.1"/>
    <property type="molecule type" value="Genomic_DNA"/>
</dbReference>
<feature type="domain" description="HAT C-terminal dimerisation" evidence="1">
    <location>
        <begin position="518"/>
        <end position="573"/>
    </location>
</feature>
<keyword evidence="3" id="KW-1185">Reference proteome</keyword>
<comment type="caution">
    <text evidence="2">The sequence shown here is derived from an EMBL/GenBank/DDBJ whole genome shotgun (WGS) entry which is preliminary data.</text>
</comment>
<organism evidence="2 3">
    <name type="scientific">Exocentrus adspersus</name>
    <dbReference type="NCBI Taxonomy" id="1586481"/>
    <lineage>
        <taxon>Eukaryota</taxon>
        <taxon>Metazoa</taxon>
        <taxon>Ecdysozoa</taxon>
        <taxon>Arthropoda</taxon>
        <taxon>Hexapoda</taxon>
        <taxon>Insecta</taxon>
        <taxon>Pterygota</taxon>
        <taxon>Neoptera</taxon>
        <taxon>Endopterygota</taxon>
        <taxon>Coleoptera</taxon>
        <taxon>Polyphaga</taxon>
        <taxon>Cucujiformia</taxon>
        <taxon>Chrysomeloidea</taxon>
        <taxon>Cerambycidae</taxon>
        <taxon>Lamiinae</taxon>
        <taxon>Acanthocinini</taxon>
        <taxon>Exocentrus</taxon>
    </lineage>
</organism>
<dbReference type="Proteomes" id="UP001159042">
    <property type="component" value="Unassembled WGS sequence"/>
</dbReference>
<dbReference type="GO" id="GO:0046983">
    <property type="term" value="F:protein dimerization activity"/>
    <property type="evidence" value="ECO:0007669"/>
    <property type="project" value="InterPro"/>
</dbReference>
<name>A0AAV8VET6_9CUCU</name>